<protein>
    <submittedName>
        <fullName evidence="3">Nitrate reductase molybdenum cofactor assembly chaperone</fullName>
    </submittedName>
</protein>
<feature type="compositionally biased region" description="Polar residues" evidence="2">
    <location>
        <begin position="226"/>
        <end position="235"/>
    </location>
</feature>
<sequence>MAIHNTSLTLRVLAGLLSYPGAELHAHLAAMRDVLHNERAIGVDRLVELDALIDSLIQADAMNSEAAYVELFDRGHSTSLHLFEHVHGDSRDRGPAMIDLAQTYEKAGLYLAPDELPDYLPAVLEFVSTQPPKEARAFLAEMAHIFNTLFGALQQRQSAYASVLGALLELAGEKAQPVKQAPEESLDASWVEPLAFDGCSSQGQAKPGQPQPIHIVRAEPGRSMPKTASGQGASV</sequence>
<reference evidence="3 4" key="1">
    <citation type="submission" date="2019-01" db="EMBL/GenBank/DDBJ databases">
        <title>Genomic insights into a novel species Rhodoferax sp.</title>
        <authorList>
            <person name="Jin L."/>
        </authorList>
    </citation>
    <scope>NUCLEOTIDE SEQUENCE [LARGE SCALE GENOMIC DNA]</scope>
    <source>
        <strain evidence="3 4">CHu59-6-5</strain>
    </source>
</reference>
<dbReference type="PANTHER" id="PTHR43680:SF2">
    <property type="entry name" value="NITRATE REDUCTASE MOLYBDENUM COFACTOR ASSEMBLY CHAPERONE NARJ"/>
    <property type="match status" value="1"/>
</dbReference>
<evidence type="ECO:0000256" key="2">
    <source>
        <dbReference type="SAM" id="MobiDB-lite"/>
    </source>
</evidence>
<dbReference type="AlphaFoldDB" id="A0A515DFY5"/>
<name>A0A515DFY5_9BURK</name>
<dbReference type="EMBL" id="CP035503">
    <property type="protein sequence ID" value="QDL39299.1"/>
    <property type="molecule type" value="Genomic_DNA"/>
</dbReference>
<dbReference type="Pfam" id="PF02613">
    <property type="entry name" value="Nitrate_red_del"/>
    <property type="match status" value="1"/>
</dbReference>
<dbReference type="NCBIfam" id="TIGR00684">
    <property type="entry name" value="narJ"/>
    <property type="match status" value="1"/>
</dbReference>
<dbReference type="KEGG" id="rhf:EUB48_19755"/>
<dbReference type="GO" id="GO:0016530">
    <property type="term" value="F:metallochaperone activity"/>
    <property type="evidence" value="ECO:0007669"/>
    <property type="project" value="TreeGrafter"/>
</dbReference>
<dbReference type="InterPro" id="IPR036411">
    <property type="entry name" value="TorD-like_sf"/>
</dbReference>
<dbReference type="GO" id="GO:0051082">
    <property type="term" value="F:unfolded protein binding"/>
    <property type="evidence" value="ECO:0007669"/>
    <property type="project" value="InterPro"/>
</dbReference>
<keyword evidence="4" id="KW-1185">Reference proteome</keyword>
<dbReference type="InterPro" id="IPR003765">
    <property type="entry name" value="NO3_reductase_chaperone_NarJ"/>
</dbReference>
<dbReference type="Proteomes" id="UP000316798">
    <property type="component" value="Chromosome"/>
</dbReference>
<evidence type="ECO:0000313" key="3">
    <source>
        <dbReference type="EMBL" id="QDL39299.1"/>
    </source>
</evidence>
<dbReference type="GO" id="GO:0051131">
    <property type="term" value="P:chaperone-mediated protein complex assembly"/>
    <property type="evidence" value="ECO:0007669"/>
    <property type="project" value="InterPro"/>
</dbReference>
<dbReference type="Gene3D" id="1.10.3480.10">
    <property type="entry name" value="TorD-like"/>
    <property type="match status" value="1"/>
</dbReference>
<dbReference type="RefSeq" id="WP_142820786.1">
    <property type="nucleotide sequence ID" value="NZ_CP035503.1"/>
</dbReference>
<dbReference type="InterPro" id="IPR020945">
    <property type="entry name" value="DMSO/NO3_reduct_chaperone"/>
</dbReference>
<dbReference type="OrthoDB" id="8478585at2"/>
<dbReference type="PANTHER" id="PTHR43680">
    <property type="entry name" value="NITRATE REDUCTASE MOLYBDENUM COFACTOR ASSEMBLY CHAPERONE"/>
    <property type="match status" value="1"/>
</dbReference>
<proteinExistence type="predicted"/>
<keyword evidence="1" id="KW-0534">Nitrate assimilation</keyword>
<evidence type="ECO:0000313" key="4">
    <source>
        <dbReference type="Proteomes" id="UP000316798"/>
    </source>
</evidence>
<organism evidence="3 4">
    <name type="scientific">Rhodoferax sediminis</name>
    <dbReference type="NCBI Taxonomy" id="2509614"/>
    <lineage>
        <taxon>Bacteria</taxon>
        <taxon>Pseudomonadati</taxon>
        <taxon>Pseudomonadota</taxon>
        <taxon>Betaproteobacteria</taxon>
        <taxon>Burkholderiales</taxon>
        <taxon>Comamonadaceae</taxon>
        <taxon>Rhodoferax</taxon>
    </lineage>
</organism>
<evidence type="ECO:0000256" key="1">
    <source>
        <dbReference type="ARBA" id="ARBA00023063"/>
    </source>
</evidence>
<gene>
    <name evidence="3" type="primary">narJ</name>
    <name evidence="3" type="ORF">EUB48_19755</name>
</gene>
<feature type="region of interest" description="Disordered" evidence="2">
    <location>
        <begin position="198"/>
        <end position="235"/>
    </location>
</feature>
<dbReference type="SUPFAM" id="SSF89155">
    <property type="entry name" value="TorD-like"/>
    <property type="match status" value="1"/>
</dbReference>
<dbReference type="GO" id="GO:0042128">
    <property type="term" value="P:nitrate assimilation"/>
    <property type="evidence" value="ECO:0007669"/>
    <property type="project" value="UniProtKB-KW"/>
</dbReference>
<accession>A0A515DFY5</accession>